<evidence type="ECO:0000256" key="1">
    <source>
        <dbReference type="SAM" id="MobiDB-lite"/>
    </source>
</evidence>
<dbReference type="Proteomes" id="UP000299102">
    <property type="component" value="Unassembled WGS sequence"/>
</dbReference>
<reference evidence="2 3" key="1">
    <citation type="journal article" date="2019" name="Commun. Biol.">
        <title>The bagworm genome reveals a unique fibroin gene that provides high tensile strength.</title>
        <authorList>
            <person name="Kono N."/>
            <person name="Nakamura H."/>
            <person name="Ohtoshi R."/>
            <person name="Tomita M."/>
            <person name="Numata K."/>
            <person name="Arakawa K."/>
        </authorList>
    </citation>
    <scope>NUCLEOTIDE SEQUENCE [LARGE SCALE GENOMIC DNA]</scope>
</reference>
<dbReference type="AlphaFoldDB" id="A0A4C1UN95"/>
<keyword evidence="3" id="KW-1185">Reference proteome</keyword>
<accession>A0A4C1UN95</accession>
<evidence type="ECO:0000313" key="3">
    <source>
        <dbReference type="Proteomes" id="UP000299102"/>
    </source>
</evidence>
<evidence type="ECO:0008006" key="4">
    <source>
        <dbReference type="Google" id="ProtNLM"/>
    </source>
</evidence>
<evidence type="ECO:0000313" key="2">
    <source>
        <dbReference type="EMBL" id="GBP27650.1"/>
    </source>
</evidence>
<organism evidence="2 3">
    <name type="scientific">Eumeta variegata</name>
    <name type="common">Bagworm moth</name>
    <name type="synonym">Eumeta japonica</name>
    <dbReference type="NCBI Taxonomy" id="151549"/>
    <lineage>
        <taxon>Eukaryota</taxon>
        <taxon>Metazoa</taxon>
        <taxon>Ecdysozoa</taxon>
        <taxon>Arthropoda</taxon>
        <taxon>Hexapoda</taxon>
        <taxon>Insecta</taxon>
        <taxon>Pterygota</taxon>
        <taxon>Neoptera</taxon>
        <taxon>Endopterygota</taxon>
        <taxon>Lepidoptera</taxon>
        <taxon>Glossata</taxon>
        <taxon>Ditrysia</taxon>
        <taxon>Tineoidea</taxon>
        <taxon>Psychidae</taxon>
        <taxon>Oiketicinae</taxon>
        <taxon>Eumeta</taxon>
    </lineage>
</organism>
<gene>
    <name evidence="2" type="ORF">EVAR_12694_1</name>
</gene>
<sequence>MDADSSESEVQSSRLGTPPRKARKRHYEQKYSKLWEKDKEFASWLQESTKEKNILLFGKSTINHPVWANSLKKSLEDKIKFGEIRMACFLVKNNLPFNIAGDLKKLIVNVCSDCEIAKEITFEKTKAQAIVTNVTGKLSHTELVKTLQTEKFSLIVDESTDKSTTKHLALIARTAVDFNVEDQFLCLIPIVDGLCPENITELDREWRLLRNMPFNFTEKMWILHLKNFGSMFHPLKGDQSPMFPLLCEFIRKLLALPHSSANVEIVFCN</sequence>
<dbReference type="PANTHER" id="PTHR37162">
    <property type="entry name" value="HAT FAMILY DIMERISATION DOMAINCONTAINING PROTEIN-RELATED"/>
    <property type="match status" value="1"/>
</dbReference>
<dbReference type="EMBL" id="BGZK01000197">
    <property type="protein sequence ID" value="GBP27650.1"/>
    <property type="molecule type" value="Genomic_DNA"/>
</dbReference>
<proteinExistence type="predicted"/>
<dbReference type="OrthoDB" id="10023262at2759"/>
<dbReference type="PANTHER" id="PTHR37162:SF1">
    <property type="entry name" value="BED-TYPE DOMAIN-CONTAINING PROTEIN"/>
    <property type="match status" value="1"/>
</dbReference>
<feature type="region of interest" description="Disordered" evidence="1">
    <location>
        <begin position="1"/>
        <end position="25"/>
    </location>
</feature>
<name>A0A4C1UN95_EUMVA</name>
<comment type="caution">
    <text evidence="2">The sequence shown here is derived from an EMBL/GenBank/DDBJ whole genome shotgun (WGS) entry which is preliminary data.</text>
</comment>
<protein>
    <recommendedName>
        <fullName evidence="4">DUF4371 domain-containing protein</fullName>
    </recommendedName>
</protein>